<organism evidence="7">
    <name type="scientific">Lotus japonicus</name>
    <name type="common">Lotus corniculatus var. japonicus</name>
    <dbReference type="NCBI Taxonomy" id="34305"/>
    <lineage>
        <taxon>Eukaryota</taxon>
        <taxon>Viridiplantae</taxon>
        <taxon>Streptophyta</taxon>
        <taxon>Embryophyta</taxon>
        <taxon>Tracheophyta</taxon>
        <taxon>Spermatophyta</taxon>
        <taxon>Magnoliopsida</taxon>
        <taxon>eudicotyledons</taxon>
        <taxon>Gunneridae</taxon>
        <taxon>Pentapetalae</taxon>
        <taxon>rosids</taxon>
        <taxon>fabids</taxon>
        <taxon>Fabales</taxon>
        <taxon>Fabaceae</taxon>
        <taxon>Papilionoideae</taxon>
        <taxon>50 kb inversion clade</taxon>
        <taxon>NPAAA clade</taxon>
        <taxon>Hologalegina</taxon>
        <taxon>robinioid clade</taxon>
        <taxon>Loteae</taxon>
        <taxon>Lotus</taxon>
    </lineage>
</organism>
<dbReference type="PANTHER" id="PTHR11782:SF80">
    <property type="entry name" value="GDA1_CD39 NUCLEOSIDE PHOSPHATASE FAMILY PROTEIN"/>
    <property type="match status" value="1"/>
</dbReference>
<dbReference type="PROSITE" id="PS01238">
    <property type="entry name" value="GDA1_CD39_NTPASE"/>
    <property type="match status" value="1"/>
</dbReference>
<evidence type="ECO:0000313" key="7">
    <source>
        <dbReference type="EMBL" id="AAF00609.1"/>
    </source>
</evidence>
<keyword evidence="4" id="KW-0067">ATP-binding</keyword>
<protein>
    <submittedName>
        <fullName evidence="7">Nod factor binding lectin-nucleotide phosphohydrolase</fullName>
    </submittedName>
</protein>
<evidence type="ECO:0000256" key="1">
    <source>
        <dbReference type="ARBA" id="ARBA00009283"/>
    </source>
</evidence>
<dbReference type="GO" id="GO:0005524">
    <property type="term" value="F:ATP binding"/>
    <property type="evidence" value="ECO:0007669"/>
    <property type="project" value="UniProtKB-KW"/>
</dbReference>
<dbReference type="PANTHER" id="PTHR11782">
    <property type="entry name" value="ADENOSINE/GUANOSINE DIPHOSPHATASE"/>
    <property type="match status" value="1"/>
</dbReference>
<dbReference type="OMA" id="CKTSVKD"/>
<evidence type="ECO:0000256" key="6">
    <source>
        <dbReference type="SAM" id="SignalP"/>
    </source>
</evidence>
<dbReference type="AlphaFoldDB" id="Q9SPM8"/>
<sequence length="456" mass="49933">MDFLISLMTFVFMLMPAISSSQYLGNNILMNRKILLPKNQEPVTSYAVIFDAGSTGSRVHVYNFDQNLDLLPVENELEFYDSVKPGLSSYAANPEEAAESLIPLLKEAENVVPVSQQPNTPVKLGATAGLRLLEGNAAENILQAVRDMLSNRSALNVQSDAVSILDGTQEGSYLWVTINYLLGKLGKRFTKTVGVVDLGGGSVQMTYAVSRNTAKNAPKVPEGEDPYIKKLVLQGKKYDLYVHSYLRYGREAFRAEIFKVAGGSANPCILAGFDGAYTYSGAEYKVSAPASGSNLNQCRKIALKALKVNAPCPYQNCTFGGIWNGGGGSGQKNLFLTSSFYYLSEDVGIFVNKPNAKIRPVDLKTAAKLACKTNLEDAKSKYPDLYEKDSVEYVCLDLVYVYTLLVDGFGLDPFQEVTVANEIEYQDALVEAAWPLGTAIEAISSLPKFERLMYFI</sequence>
<dbReference type="GO" id="GO:0009134">
    <property type="term" value="P:nucleoside diphosphate catabolic process"/>
    <property type="evidence" value="ECO:0007669"/>
    <property type="project" value="TreeGrafter"/>
</dbReference>
<feature type="signal peptide" evidence="6">
    <location>
        <begin position="1"/>
        <end position="20"/>
    </location>
</feature>
<name>Q9SPM8_LOTJA</name>
<dbReference type="Gene3D" id="3.30.420.40">
    <property type="match status" value="1"/>
</dbReference>
<dbReference type="Pfam" id="PF01150">
    <property type="entry name" value="GDA1_CD39"/>
    <property type="match status" value="1"/>
</dbReference>
<evidence type="ECO:0000256" key="2">
    <source>
        <dbReference type="ARBA" id="ARBA00022801"/>
    </source>
</evidence>
<keyword evidence="6" id="KW-0732">Signal</keyword>
<keyword evidence="2 5" id="KW-0378">Hydrolase</keyword>
<keyword evidence="4" id="KW-0547">Nucleotide-binding</keyword>
<dbReference type="FunFam" id="3.30.420.150:FF:000008">
    <property type="entry name" value="Apyrase 1"/>
    <property type="match status" value="1"/>
</dbReference>
<dbReference type="GO" id="GO:0017110">
    <property type="term" value="F:nucleoside diphosphate phosphatase activity"/>
    <property type="evidence" value="ECO:0007669"/>
    <property type="project" value="TreeGrafter"/>
</dbReference>
<feature type="binding site" evidence="4">
    <location>
        <begin position="200"/>
        <end position="204"/>
    </location>
    <ligand>
        <name>ATP</name>
        <dbReference type="ChEBI" id="CHEBI:30616"/>
    </ligand>
</feature>
<dbReference type="GO" id="GO:0016020">
    <property type="term" value="C:membrane"/>
    <property type="evidence" value="ECO:0007669"/>
    <property type="project" value="TreeGrafter"/>
</dbReference>
<accession>Q9SPM8</accession>
<evidence type="ECO:0000256" key="5">
    <source>
        <dbReference type="RuleBase" id="RU003833"/>
    </source>
</evidence>
<reference evidence="7" key="1">
    <citation type="journal article" date="1999" name="Mol. Gen. Genet.">
        <title>A Nod factor-binding lectin is a member of a distinct class of apyrases that may be unique to the legumes.</title>
        <authorList>
            <person name="Roberts N.J."/>
            <person name="Brigham J."/>
            <person name="Wu B."/>
            <person name="Murphy J.B."/>
            <person name="Volpin H."/>
            <person name="Phillips D.A."/>
            <person name="Etzler M.E."/>
        </authorList>
    </citation>
    <scope>NUCLEOTIDE SEQUENCE</scope>
    <source>
        <tissue evidence="7">Root</tissue>
    </source>
</reference>
<gene>
    <name evidence="7" type="primary">LNP</name>
</gene>
<comment type="similarity">
    <text evidence="1 5">Belongs to the GDA1/CD39 NTPase family.</text>
</comment>
<dbReference type="EMBL" id="AF156780">
    <property type="protein sequence ID" value="AAF00609.1"/>
    <property type="molecule type" value="mRNA"/>
</dbReference>
<proteinExistence type="evidence at transcript level"/>
<dbReference type="CDD" id="cd24041">
    <property type="entry name" value="ASKHA_NBD_AtAPY1-like"/>
    <property type="match status" value="1"/>
</dbReference>
<keyword evidence="7" id="KW-0430">Lectin</keyword>
<dbReference type="Gene3D" id="3.30.420.150">
    <property type="entry name" value="Exopolyphosphatase. Domain 2"/>
    <property type="match status" value="1"/>
</dbReference>
<dbReference type="InterPro" id="IPR000407">
    <property type="entry name" value="GDA1_CD39_NTPase"/>
</dbReference>
<dbReference type="OrthoDB" id="6372431at2759"/>
<dbReference type="FunFam" id="3.30.420.40:FF:000052">
    <property type="entry name" value="Ectonucleoside triphosphate diphosphohydrolase 5"/>
    <property type="match status" value="1"/>
</dbReference>
<feature type="active site" description="Proton acceptor" evidence="3">
    <location>
        <position position="170"/>
    </location>
</feature>
<feature type="chain" id="PRO_5004333521" evidence="6">
    <location>
        <begin position="21"/>
        <end position="456"/>
    </location>
</feature>
<evidence type="ECO:0000256" key="3">
    <source>
        <dbReference type="PIRSR" id="PIRSR600407-1"/>
    </source>
</evidence>
<dbReference type="GO" id="GO:0030246">
    <property type="term" value="F:carbohydrate binding"/>
    <property type="evidence" value="ECO:0007669"/>
    <property type="project" value="UniProtKB-KW"/>
</dbReference>
<evidence type="ECO:0000256" key="4">
    <source>
        <dbReference type="PIRSR" id="PIRSR600407-2"/>
    </source>
</evidence>